<dbReference type="EMBL" id="CP001778">
    <property type="protein sequence ID" value="ADD40523.1"/>
    <property type="molecule type" value="Genomic_DNA"/>
</dbReference>
<evidence type="ECO:0000313" key="3">
    <source>
        <dbReference type="Proteomes" id="UP000000844"/>
    </source>
</evidence>
<evidence type="ECO:0008006" key="4">
    <source>
        <dbReference type="Google" id="ProtNLM"/>
    </source>
</evidence>
<dbReference type="RefSeq" id="WP_013016094.1">
    <property type="nucleotide sequence ID" value="NC_013947.1"/>
</dbReference>
<accession>D3Q818</accession>
<feature type="transmembrane region" description="Helical" evidence="1">
    <location>
        <begin position="151"/>
        <end position="171"/>
    </location>
</feature>
<dbReference type="eggNOG" id="COG1277">
    <property type="taxonomic scope" value="Bacteria"/>
</dbReference>
<dbReference type="PANTHER" id="PTHR37305:SF1">
    <property type="entry name" value="MEMBRANE PROTEIN"/>
    <property type="match status" value="1"/>
</dbReference>
<dbReference type="HOGENOM" id="CLU_088490_0_0_11"/>
<evidence type="ECO:0000313" key="2">
    <source>
        <dbReference type="EMBL" id="ADD40523.1"/>
    </source>
</evidence>
<evidence type="ECO:0000256" key="1">
    <source>
        <dbReference type="SAM" id="Phobius"/>
    </source>
</evidence>
<dbReference type="AlphaFoldDB" id="D3Q818"/>
<keyword evidence="1" id="KW-1133">Transmembrane helix</keyword>
<reference evidence="2 3" key="1">
    <citation type="journal article" date="2009" name="Stand. Genomic Sci.">
        <title>Complete genome sequence of Stackebrandtia nassauensis type strain (LLR-40K-21).</title>
        <authorList>
            <person name="Munk C."/>
            <person name="Lapidus A."/>
            <person name="Copeland A."/>
            <person name="Jando M."/>
            <person name="Mayilraj S."/>
            <person name="Glavina Del Rio T."/>
            <person name="Nolan M."/>
            <person name="Chen F."/>
            <person name="Lucas S."/>
            <person name="Tice H."/>
            <person name="Cheng J.F."/>
            <person name="Han C."/>
            <person name="Detter J.C."/>
            <person name="Bruce D."/>
            <person name="Goodwin L."/>
            <person name="Chain P."/>
            <person name="Pitluck S."/>
            <person name="Goker M."/>
            <person name="Ovchinikova G."/>
            <person name="Pati A."/>
            <person name="Ivanova N."/>
            <person name="Mavromatis K."/>
            <person name="Chen A."/>
            <person name="Palaniappan K."/>
            <person name="Land M."/>
            <person name="Hauser L."/>
            <person name="Chang Y.J."/>
            <person name="Jeffries C.D."/>
            <person name="Bristow J."/>
            <person name="Eisen J.A."/>
            <person name="Markowitz V."/>
            <person name="Hugenholtz P."/>
            <person name="Kyrpides N.C."/>
            <person name="Klenk H.P."/>
        </authorList>
    </citation>
    <scope>NUCLEOTIDE SEQUENCE [LARGE SCALE GENOMIC DNA]</scope>
    <source>
        <strain evidence="3">DSM 44728 / CIP 108903 / NRRL B-16338 / NBRC 102104 / LLR-40K-21</strain>
    </source>
</reference>
<dbReference type="Pfam" id="PF12730">
    <property type="entry name" value="ABC2_membrane_4"/>
    <property type="match status" value="1"/>
</dbReference>
<gene>
    <name evidence="2" type="ordered locus">Snas_0811</name>
</gene>
<feature type="transmembrane region" description="Helical" evidence="1">
    <location>
        <begin position="183"/>
        <end position="209"/>
    </location>
</feature>
<feature type="transmembrane region" description="Helical" evidence="1">
    <location>
        <begin position="63"/>
        <end position="87"/>
    </location>
</feature>
<feature type="transmembrane region" description="Helical" evidence="1">
    <location>
        <begin position="20"/>
        <end position="43"/>
    </location>
</feature>
<feature type="transmembrane region" description="Helical" evidence="1">
    <location>
        <begin position="114"/>
        <end position="139"/>
    </location>
</feature>
<dbReference type="OrthoDB" id="3376858at2"/>
<dbReference type="Proteomes" id="UP000000844">
    <property type="component" value="Chromosome"/>
</dbReference>
<sequence length="274" mass="28378">MWASTKAELHKMVRRGANWFMLAIALVLGLTFAYLVPYAGYVGGDSDIPSADRGLEALLPAEFVGNSIGGLPFFTGAISLILGALAIGNEYGWGTWKTVLTQGPSRLTVFSGKLAALTVANLVLVASGIATSAAASAIIASVEDQAMDWPAFADVALGLGGGWLIAMMWTMMGVTLAVTTRGVAVAVGIGLVWMLAVQNLLVSIAAPLIDWIADAQEWLPGPVAGSLVESLGANPNTPGVAELVSDGHALTVICGYLLLFGVLSGVLLRRRDVV</sequence>
<dbReference type="KEGG" id="sna:Snas_0811"/>
<dbReference type="PANTHER" id="PTHR37305">
    <property type="entry name" value="INTEGRAL MEMBRANE PROTEIN-RELATED"/>
    <property type="match status" value="1"/>
</dbReference>
<protein>
    <recommendedName>
        <fullName evidence="4">ABC transporter permease</fullName>
    </recommendedName>
</protein>
<feature type="transmembrane region" description="Helical" evidence="1">
    <location>
        <begin position="248"/>
        <end position="268"/>
    </location>
</feature>
<keyword evidence="3" id="KW-1185">Reference proteome</keyword>
<proteinExistence type="predicted"/>
<dbReference type="STRING" id="446470.Snas_0811"/>
<keyword evidence="1" id="KW-0472">Membrane</keyword>
<organism evidence="2 3">
    <name type="scientific">Stackebrandtia nassauensis (strain DSM 44728 / CIP 108903 / NRRL B-16338 / NBRC 102104 / LLR-40K-21)</name>
    <dbReference type="NCBI Taxonomy" id="446470"/>
    <lineage>
        <taxon>Bacteria</taxon>
        <taxon>Bacillati</taxon>
        <taxon>Actinomycetota</taxon>
        <taxon>Actinomycetes</taxon>
        <taxon>Glycomycetales</taxon>
        <taxon>Glycomycetaceae</taxon>
        <taxon>Stackebrandtia</taxon>
    </lineage>
</organism>
<keyword evidence="1" id="KW-0812">Transmembrane</keyword>
<name>D3Q818_STANL</name>